<dbReference type="OrthoDB" id="9299at2157"/>
<evidence type="ECO:0000313" key="10">
    <source>
        <dbReference type="Proteomes" id="UP000007954"/>
    </source>
</evidence>
<proteinExistence type="inferred from homology"/>
<comment type="similarity">
    <text evidence="7">Belongs to the PurK/PurT family.</text>
</comment>
<dbReference type="UniPathway" id="UPA00074">
    <property type="reaction ID" value="UER00127"/>
</dbReference>
<dbReference type="GO" id="GO:0004644">
    <property type="term" value="F:phosphoribosylglycinamide formyltransferase activity"/>
    <property type="evidence" value="ECO:0007669"/>
    <property type="project" value="UniProtKB-UniRule"/>
</dbReference>
<dbReference type="RefSeq" id="WP_014555352.1">
    <property type="nucleotide sequence ID" value="NC_017459.1"/>
</dbReference>
<accession>G0LK80</accession>
<dbReference type="NCBIfam" id="NF006766">
    <property type="entry name" value="PRK09288.1"/>
    <property type="match status" value="1"/>
</dbReference>
<dbReference type="GeneID" id="12446237"/>
<dbReference type="Pfam" id="PF02222">
    <property type="entry name" value="ATP-grasp"/>
    <property type="match status" value="1"/>
</dbReference>
<keyword evidence="4 7" id="KW-0658">Purine biosynthesis</keyword>
<dbReference type="Proteomes" id="UP000007954">
    <property type="component" value="Chromosome"/>
</dbReference>
<dbReference type="GO" id="GO:0043815">
    <property type="term" value="F:phosphoribosylglycinamide formyltransferase 2 activity"/>
    <property type="evidence" value="ECO:0007669"/>
    <property type="project" value="UniProtKB-UniRule"/>
</dbReference>
<keyword evidence="1 7" id="KW-0436">Ligase</keyword>
<evidence type="ECO:0000259" key="8">
    <source>
        <dbReference type="PROSITE" id="PS50975"/>
    </source>
</evidence>
<dbReference type="PANTHER" id="PTHR43055">
    <property type="entry name" value="FORMATE-DEPENDENT PHOSPHORIBOSYLGLYCINAMIDE FORMYLTRANSFERASE"/>
    <property type="match status" value="1"/>
</dbReference>
<keyword evidence="2 7" id="KW-0479">Metal-binding</keyword>
<dbReference type="AlphaFoldDB" id="G0LK80"/>
<evidence type="ECO:0000256" key="1">
    <source>
        <dbReference type="ARBA" id="ARBA00022598"/>
    </source>
</evidence>
<feature type="binding site" evidence="7">
    <location>
        <begin position="200"/>
        <end position="203"/>
    </location>
    <ligand>
        <name>ATP</name>
        <dbReference type="ChEBI" id="CHEBI:30616"/>
    </ligand>
</feature>
<dbReference type="GO" id="GO:0005829">
    <property type="term" value="C:cytosol"/>
    <property type="evidence" value="ECO:0007669"/>
    <property type="project" value="TreeGrafter"/>
</dbReference>
<dbReference type="GO" id="GO:0006189">
    <property type="term" value="P:'de novo' IMP biosynthetic process"/>
    <property type="evidence" value="ECO:0007669"/>
    <property type="project" value="UniProtKB-UniRule"/>
</dbReference>
<feature type="binding site" evidence="7">
    <location>
        <begin position="165"/>
        <end position="170"/>
    </location>
    <ligand>
        <name>ATP</name>
        <dbReference type="ChEBI" id="CHEBI:30616"/>
    </ligand>
</feature>
<feature type="binding site" evidence="7">
    <location>
        <position position="160"/>
    </location>
    <ligand>
        <name>ATP</name>
        <dbReference type="ChEBI" id="CHEBI:30616"/>
    </ligand>
</feature>
<evidence type="ECO:0000313" key="9">
    <source>
        <dbReference type="EMBL" id="CCC39506.1"/>
    </source>
</evidence>
<comment type="catalytic activity">
    <reaction evidence="7">
        <text>N(1)-(5-phospho-beta-D-ribosyl)glycinamide + formate + ATP = N(2)-formyl-N(1)-(5-phospho-beta-D-ribosyl)glycinamide + ADP + phosphate + H(+)</text>
        <dbReference type="Rhea" id="RHEA:24829"/>
        <dbReference type="ChEBI" id="CHEBI:15378"/>
        <dbReference type="ChEBI" id="CHEBI:15740"/>
        <dbReference type="ChEBI" id="CHEBI:30616"/>
        <dbReference type="ChEBI" id="CHEBI:43474"/>
        <dbReference type="ChEBI" id="CHEBI:143788"/>
        <dbReference type="ChEBI" id="CHEBI:147286"/>
        <dbReference type="ChEBI" id="CHEBI:456216"/>
        <dbReference type="EC" id="6.3.1.21"/>
    </reaction>
</comment>
<feature type="binding site" evidence="7">
    <location>
        <position position="291"/>
    </location>
    <ligand>
        <name>N(1)-(5-phospho-beta-D-ribosyl)glycinamide</name>
        <dbReference type="ChEBI" id="CHEBI:143788"/>
    </ligand>
</feature>
<evidence type="ECO:0000256" key="7">
    <source>
        <dbReference type="HAMAP-Rule" id="MF_01643"/>
    </source>
</evidence>
<dbReference type="Gene3D" id="3.30.1490.20">
    <property type="entry name" value="ATP-grasp fold, A domain"/>
    <property type="match status" value="1"/>
</dbReference>
<dbReference type="PANTHER" id="PTHR43055:SF1">
    <property type="entry name" value="FORMATE-DEPENDENT PHOSPHORIBOSYLGLYCINAMIDE FORMYLTRANSFERASE"/>
    <property type="match status" value="1"/>
</dbReference>
<evidence type="ECO:0000256" key="3">
    <source>
        <dbReference type="ARBA" id="ARBA00022741"/>
    </source>
</evidence>
<feature type="binding site" evidence="7">
    <location>
        <begin position="27"/>
        <end position="28"/>
    </location>
    <ligand>
        <name>N(1)-(5-phospho-beta-D-ribosyl)glycinamide</name>
        <dbReference type="ChEBI" id="CHEBI:143788"/>
    </ligand>
</feature>
<protein>
    <recommendedName>
        <fullName evidence="7">Formate-dependent phosphoribosylglycinamide formyltransferase</fullName>
        <ecNumber evidence="7">6.3.1.21</ecNumber>
    </recommendedName>
    <alternativeName>
        <fullName evidence="7">5'-phosphoribosylglycinamide transformylase 2</fullName>
    </alternativeName>
    <alternativeName>
        <fullName evidence="7">Formate-dependent GAR transformylase</fullName>
    </alternativeName>
    <alternativeName>
        <fullName evidence="7">GAR transformylase 2</fullName>
        <shortName evidence="7">GART 2</shortName>
    </alternativeName>
    <alternativeName>
        <fullName evidence="7">Non-folate glycinamide ribonucleotide transformylase</fullName>
    </alternativeName>
    <alternativeName>
        <fullName evidence="7">Phosphoribosylglycinamide formyltransferase 2</fullName>
    </alternativeName>
</protein>
<dbReference type="InterPro" id="IPR016185">
    <property type="entry name" value="PreATP-grasp_dom_sf"/>
</dbReference>
<comment type="pathway">
    <text evidence="7">Purine metabolism; IMP biosynthesis via de novo pathway; N(2)-formyl-N(1)-(5-phospho-D-ribosyl)glycinamide from N(1)-(5-phospho-D-ribosyl)glycinamide (formate route): step 1/1.</text>
</comment>
<evidence type="ECO:0000256" key="2">
    <source>
        <dbReference type="ARBA" id="ARBA00022723"/>
    </source>
</evidence>
<feature type="binding site" evidence="7">
    <location>
        <position position="87"/>
    </location>
    <ligand>
        <name>N(1)-(5-phospho-beta-D-ribosyl)glycinamide</name>
        <dbReference type="ChEBI" id="CHEBI:143788"/>
    </ligand>
</feature>
<comment type="function">
    <text evidence="7">Involved in the de novo purine biosynthesis. Catalyzes the transfer of formate to 5-phospho-ribosyl-glycinamide (GAR), producing 5-phospho-ribosyl-N-formylglycinamide (FGAR). Formate is provided by PurU via hydrolysis of 10-formyl-tetrahydrofolate.</text>
</comment>
<evidence type="ECO:0000256" key="6">
    <source>
        <dbReference type="ARBA" id="ARBA00022842"/>
    </source>
</evidence>
<feature type="domain" description="ATP-grasp" evidence="8">
    <location>
        <begin position="124"/>
        <end position="313"/>
    </location>
</feature>
<organism evidence="9 10">
    <name type="scientific">Haloquadratum walsbyi (strain DSM 16854 / JCM 12705 / C23)</name>
    <dbReference type="NCBI Taxonomy" id="768065"/>
    <lineage>
        <taxon>Archaea</taxon>
        <taxon>Methanobacteriati</taxon>
        <taxon>Methanobacteriota</taxon>
        <taxon>Stenosarchaea group</taxon>
        <taxon>Halobacteria</taxon>
        <taxon>Halobacteriales</taxon>
        <taxon>Haloferacaceae</taxon>
        <taxon>Haloquadratum</taxon>
    </lineage>
</organism>
<keyword evidence="6 7" id="KW-0460">Magnesium</keyword>
<dbReference type="InterPro" id="IPR011054">
    <property type="entry name" value="Rudment_hybrid_motif"/>
</dbReference>
<dbReference type="SUPFAM" id="SSF51246">
    <property type="entry name" value="Rudiment single hybrid motif"/>
    <property type="match status" value="1"/>
</dbReference>
<keyword evidence="5 7" id="KW-0067">ATP-binding</keyword>
<feature type="binding site" evidence="7">
    <location>
        <position position="284"/>
    </location>
    <ligand>
        <name>Mg(2+)</name>
        <dbReference type="ChEBI" id="CHEBI:18420"/>
    </ligand>
</feature>
<dbReference type="PROSITE" id="PS50975">
    <property type="entry name" value="ATP_GRASP"/>
    <property type="match status" value="1"/>
</dbReference>
<feature type="binding site" evidence="7">
    <location>
        <position position="361"/>
    </location>
    <ligand>
        <name>N(1)-(5-phospho-beta-D-ribosyl)glycinamide</name>
        <dbReference type="ChEBI" id="CHEBI:143788"/>
    </ligand>
</feature>
<name>G0LK80_HALWC</name>
<reference evidence="9 10" key="1">
    <citation type="journal article" date="2011" name="PLoS ONE">
        <title>Haloquadratum walsbyi: limited diversity in a global pond.</title>
        <authorList>
            <person name="Dyall-Smith M."/>
            <person name="Pfeiffer F."/>
            <person name="Klee K."/>
            <person name="Palm P."/>
            <person name="Gross K."/>
            <person name="Schuster S.C."/>
            <person name="Rampp M."/>
            <person name="Oesterhelt D."/>
        </authorList>
    </citation>
    <scope>NUCLEOTIDE SEQUENCE [LARGE SCALE GENOMIC DNA]</scope>
    <source>
        <strain evidence="10">DSM 16854 / JCM 12705 / C23</strain>
    </source>
</reference>
<dbReference type="InterPro" id="IPR005862">
    <property type="entry name" value="PurT"/>
</dbReference>
<comment type="subunit">
    <text evidence="7">Homodimer.</text>
</comment>
<gene>
    <name evidence="7 9" type="primary">purT</name>
    <name evidence="9" type="ordered locus">Hqrw_1562</name>
</gene>
<dbReference type="InterPro" id="IPR048740">
    <property type="entry name" value="PurT_C"/>
</dbReference>
<dbReference type="GO" id="GO:0000287">
    <property type="term" value="F:magnesium ion binding"/>
    <property type="evidence" value="ECO:0007669"/>
    <property type="project" value="UniProtKB-UniRule"/>
</dbReference>
<dbReference type="InterPro" id="IPR011761">
    <property type="entry name" value="ATP-grasp"/>
</dbReference>
<dbReference type="InterPro" id="IPR003135">
    <property type="entry name" value="ATP-grasp_carboxylate-amine"/>
</dbReference>
<dbReference type="Gene3D" id="3.30.470.20">
    <property type="entry name" value="ATP-grasp fold, B domain"/>
    <property type="match status" value="1"/>
</dbReference>
<keyword evidence="9" id="KW-0808">Transferase</keyword>
<dbReference type="SUPFAM" id="SSF52440">
    <property type="entry name" value="PreATP-grasp domain"/>
    <property type="match status" value="1"/>
</dbReference>
<dbReference type="NCBIfam" id="TIGR01142">
    <property type="entry name" value="purT"/>
    <property type="match status" value="1"/>
</dbReference>
<dbReference type="SUPFAM" id="SSF56059">
    <property type="entry name" value="Glutathione synthetase ATP-binding domain-like"/>
    <property type="match status" value="1"/>
</dbReference>
<dbReference type="Pfam" id="PF21244">
    <property type="entry name" value="PurT_C"/>
    <property type="match status" value="1"/>
</dbReference>
<keyword evidence="3 7" id="KW-0547">Nucleotide-binding</keyword>
<evidence type="ECO:0000256" key="4">
    <source>
        <dbReference type="ARBA" id="ARBA00022755"/>
    </source>
</evidence>
<dbReference type="HOGENOM" id="CLU_011534_1_3_2"/>
<feature type="binding site" evidence="7">
    <location>
        <position position="208"/>
    </location>
    <ligand>
        <name>ATP</name>
        <dbReference type="ChEBI" id="CHEBI:30616"/>
    </ligand>
</feature>
<dbReference type="Gene3D" id="3.40.50.20">
    <property type="match status" value="1"/>
</dbReference>
<dbReference type="Pfam" id="PF22660">
    <property type="entry name" value="RS_preATP-grasp-like"/>
    <property type="match status" value="1"/>
</dbReference>
<dbReference type="InterPro" id="IPR054350">
    <property type="entry name" value="PurT/PurK_preATP-grasp"/>
</dbReference>
<feature type="binding site" evidence="7">
    <location>
        <position position="272"/>
    </location>
    <ligand>
        <name>Mg(2+)</name>
        <dbReference type="ChEBI" id="CHEBI:18420"/>
    </ligand>
</feature>
<dbReference type="HAMAP" id="MF_01643">
    <property type="entry name" value="PurT"/>
    <property type="match status" value="1"/>
</dbReference>
<feature type="binding site" evidence="7">
    <location>
        <begin position="368"/>
        <end position="369"/>
    </location>
    <ligand>
        <name>N(1)-(5-phospho-beta-D-ribosyl)glycinamide</name>
        <dbReference type="ChEBI" id="CHEBI:143788"/>
    </ligand>
</feature>
<dbReference type="KEGG" id="hwc:Hqrw_1562"/>
<feature type="binding site" evidence="7">
    <location>
        <position position="119"/>
    </location>
    <ligand>
        <name>ATP</name>
        <dbReference type="ChEBI" id="CHEBI:30616"/>
    </ligand>
</feature>
<dbReference type="EC" id="6.3.1.21" evidence="7"/>
<sequence>MPPAHGNRLGTPESPNATTLLLLGSGELGKEVVLAAQRLGIETVAVDRYEHAPAMQVAHRDYIIDMTDATALREVVQQEDPTIIIPEIEAIATDELKRLETQGYDVVPTAQATRLTMDREWIREFAAEEVGVTTSEYAFADNYDTYRKAVEDIGIPVVVKPTMSSSGKGQSIVRESAEINGAWETARAGSRSDTGRVIIEELVEFDSEFTLLTVRHADGTTFCPPVGHTQQDGDYRTSWQPHSLTTEQRTTAQQMAQKVTDGLGGYGIFGVEFFVQDGTVIFSELSPRPHDTGLVTLSSQRLSQFDLHLRAILGLPIPDIDVERPGASAALVVDEPLTRPAFTGVDEALSMSDVDIRLFGKPEAYPGRRMGAAVATAIDIEMAQERASEAVDCIHVSDDKT</sequence>
<evidence type="ECO:0000256" key="5">
    <source>
        <dbReference type="ARBA" id="ARBA00022840"/>
    </source>
</evidence>
<dbReference type="InterPro" id="IPR013815">
    <property type="entry name" value="ATP_grasp_subdomain_1"/>
</dbReference>
<dbReference type="GO" id="GO:0005524">
    <property type="term" value="F:ATP binding"/>
    <property type="evidence" value="ECO:0007669"/>
    <property type="project" value="UniProtKB-UniRule"/>
</dbReference>
<dbReference type="EMBL" id="FR746099">
    <property type="protein sequence ID" value="CCC39506.1"/>
    <property type="molecule type" value="Genomic_DNA"/>
</dbReference>